<comment type="caution">
    <text evidence="2">The sequence shown here is derived from an EMBL/GenBank/DDBJ whole genome shotgun (WGS) entry which is preliminary data.</text>
</comment>
<proteinExistence type="predicted"/>
<keyword evidence="3" id="KW-1185">Reference proteome</keyword>
<dbReference type="RefSeq" id="WP_059067856.1">
    <property type="nucleotide sequence ID" value="NZ_LNAL01000003.1"/>
</dbReference>
<keyword evidence="1" id="KW-0812">Transmembrane</keyword>
<keyword evidence="1" id="KW-1133">Transmembrane helix</keyword>
<accession>A0A9X0HPE2</accession>
<feature type="transmembrane region" description="Helical" evidence="1">
    <location>
        <begin position="189"/>
        <end position="210"/>
    </location>
</feature>
<feature type="transmembrane region" description="Helical" evidence="1">
    <location>
        <begin position="247"/>
        <end position="265"/>
    </location>
</feature>
<organism evidence="2 3">
    <name type="scientific">Solirubrum puertoriconensis</name>
    <dbReference type="NCBI Taxonomy" id="1751427"/>
    <lineage>
        <taxon>Bacteria</taxon>
        <taxon>Pseudomonadati</taxon>
        <taxon>Bacteroidota</taxon>
        <taxon>Cytophagia</taxon>
        <taxon>Cytophagales</taxon>
    </lineage>
</organism>
<keyword evidence="1" id="KW-0472">Membrane</keyword>
<reference evidence="2 3" key="1">
    <citation type="submission" date="2015-11" db="EMBL/GenBank/DDBJ databases">
        <title>Solirubrum puertoriconensis gen. nov. an environmental bacteria isolated in Puerto Rico.</title>
        <authorList>
            <person name="Cuebas-Irizarry M.F."/>
            <person name="Montalvo-Rodriguez R."/>
        </authorList>
    </citation>
    <scope>NUCLEOTIDE SEQUENCE [LARGE SCALE GENOMIC DNA]</scope>
    <source>
        <strain evidence="2 3">MC1A</strain>
    </source>
</reference>
<feature type="transmembrane region" description="Helical" evidence="1">
    <location>
        <begin position="159"/>
        <end position="177"/>
    </location>
</feature>
<protein>
    <recommendedName>
        <fullName evidence="4">DUF3667 domain-containing protein</fullName>
    </recommendedName>
</protein>
<dbReference type="Pfam" id="PF12412">
    <property type="entry name" value="DUF3667"/>
    <property type="match status" value="1"/>
</dbReference>
<feature type="transmembrane region" description="Helical" evidence="1">
    <location>
        <begin position="222"/>
        <end position="240"/>
    </location>
</feature>
<dbReference type="InterPro" id="IPR022134">
    <property type="entry name" value="DUF3667"/>
</dbReference>
<evidence type="ECO:0000313" key="3">
    <source>
        <dbReference type="Proteomes" id="UP000054223"/>
    </source>
</evidence>
<sequence>MLPLSTPAMVAEAAPTAVAASPLVAEQCLNCEQPLATGPFCPSCGQQRPHRLSTAHVLHELVHVFTHADKSIFGYAGQVLLHPGRVVADYLRGRRKHYFNPFQFLLIMVGLVTTAGLLLHFYEGTGAGVVQSMAKHGVSAERLARVSKYFAYISKYHNVWWLLLLLPLYSLVTWGMYRRRLNFAEAFFVHVVIGSAFHVLLLLAMLPILWLTKGQPGNQASLFQSVVVCGYLVAIGRQALGLSWGGAFWRAVAVVVLGIALSWQLNGLVFRWYVFG</sequence>
<feature type="transmembrane region" description="Helical" evidence="1">
    <location>
        <begin position="102"/>
        <end position="122"/>
    </location>
</feature>
<gene>
    <name evidence="2" type="ORF">ASU33_18400</name>
</gene>
<name>A0A9X0HPE2_SOLP1</name>
<evidence type="ECO:0008006" key="4">
    <source>
        <dbReference type="Google" id="ProtNLM"/>
    </source>
</evidence>
<dbReference type="OrthoDB" id="7446256at2"/>
<evidence type="ECO:0000256" key="1">
    <source>
        <dbReference type="SAM" id="Phobius"/>
    </source>
</evidence>
<evidence type="ECO:0000313" key="2">
    <source>
        <dbReference type="EMBL" id="KUG09661.1"/>
    </source>
</evidence>
<dbReference type="EMBL" id="LNAL01000003">
    <property type="protein sequence ID" value="KUG09661.1"/>
    <property type="molecule type" value="Genomic_DNA"/>
</dbReference>
<dbReference type="Proteomes" id="UP000054223">
    <property type="component" value="Unassembled WGS sequence"/>
</dbReference>
<dbReference type="AlphaFoldDB" id="A0A9X0HPE2"/>